<dbReference type="Pfam" id="PF03446">
    <property type="entry name" value="NAD_binding_2"/>
    <property type="match status" value="1"/>
</dbReference>
<organism evidence="6 7">
    <name type="scientific">Nocardia vinacea</name>
    <dbReference type="NCBI Taxonomy" id="96468"/>
    <lineage>
        <taxon>Bacteria</taxon>
        <taxon>Bacillati</taxon>
        <taxon>Actinomycetota</taxon>
        <taxon>Actinomycetes</taxon>
        <taxon>Mycobacteriales</taxon>
        <taxon>Nocardiaceae</taxon>
        <taxon>Nocardia</taxon>
    </lineage>
</organism>
<dbReference type="SUPFAM" id="SSF48179">
    <property type="entry name" value="6-phosphogluconate dehydrogenase C-terminal domain-like"/>
    <property type="match status" value="1"/>
</dbReference>
<accession>A0ABZ1YTY8</accession>
<feature type="domain" description="6-phosphogluconate dehydrogenase NADP-binding" evidence="4">
    <location>
        <begin position="5"/>
        <end position="153"/>
    </location>
</feature>
<dbReference type="InterPro" id="IPR008927">
    <property type="entry name" value="6-PGluconate_DH-like_C_sf"/>
</dbReference>
<reference evidence="6" key="1">
    <citation type="submission" date="2022-10" db="EMBL/GenBank/DDBJ databases">
        <title>The complete genomes of actinobacterial strains from the NBC collection.</title>
        <authorList>
            <person name="Joergensen T.S."/>
            <person name="Alvarez Arevalo M."/>
            <person name="Sterndorff E.B."/>
            <person name="Faurdal D."/>
            <person name="Vuksanovic O."/>
            <person name="Mourched A.-S."/>
            <person name="Charusanti P."/>
            <person name="Shaw S."/>
            <person name="Blin K."/>
            <person name="Weber T."/>
        </authorList>
    </citation>
    <scope>NUCLEOTIDE SEQUENCE</scope>
    <source>
        <strain evidence="6">NBC_01482</strain>
    </source>
</reference>
<dbReference type="SUPFAM" id="SSF51735">
    <property type="entry name" value="NAD(P)-binding Rossmann-fold domains"/>
    <property type="match status" value="1"/>
</dbReference>
<evidence type="ECO:0000256" key="2">
    <source>
        <dbReference type="ARBA" id="ARBA00023002"/>
    </source>
</evidence>
<keyword evidence="7" id="KW-1185">Reference proteome</keyword>
<dbReference type="PIRSF" id="PIRSF000103">
    <property type="entry name" value="HIBADH"/>
    <property type="match status" value="1"/>
</dbReference>
<proteinExistence type="inferred from homology"/>
<feature type="domain" description="3-hydroxyisobutyrate dehydrogenase-like NAD-binding" evidence="5">
    <location>
        <begin position="160"/>
        <end position="279"/>
    </location>
</feature>
<dbReference type="EMBL" id="CP109441">
    <property type="protein sequence ID" value="WUV45671.1"/>
    <property type="molecule type" value="Genomic_DNA"/>
</dbReference>
<dbReference type="PANTHER" id="PTHR43060">
    <property type="entry name" value="3-HYDROXYISOBUTYRATE DEHYDROGENASE-LIKE 1, MITOCHONDRIAL-RELATED"/>
    <property type="match status" value="1"/>
</dbReference>
<dbReference type="RefSeq" id="WP_329409125.1">
    <property type="nucleotide sequence ID" value="NZ_CP109441.1"/>
</dbReference>
<evidence type="ECO:0000313" key="6">
    <source>
        <dbReference type="EMBL" id="WUV45671.1"/>
    </source>
</evidence>
<dbReference type="InterPro" id="IPR036291">
    <property type="entry name" value="NAD(P)-bd_dom_sf"/>
</dbReference>
<evidence type="ECO:0000259" key="5">
    <source>
        <dbReference type="Pfam" id="PF14833"/>
    </source>
</evidence>
<dbReference type="Proteomes" id="UP001432062">
    <property type="component" value="Chromosome"/>
</dbReference>
<protein>
    <submittedName>
        <fullName evidence="6">NAD(P)-dependent oxidoreductase</fullName>
    </submittedName>
</protein>
<dbReference type="Gene3D" id="1.10.1040.10">
    <property type="entry name" value="N-(1-d-carboxylethyl)-l-norvaline Dehydrogenase, domain 2"/>
    <property type="match status" value="1"/>
</dbReference>
<gene>
    <name evidence="6" type="ORF">OG563_42375</name>
</gene>
<keyword evidence="3" id="KW-0520">NAD</keyword>
<evidence type="ECO:0000313" key="7">
    <source>
        <dbReference type="Proteomes" id="UP001432062"/>
    </source>
</evidence>
<dbReference type="Pfam" id="PF14833">
    <property type="entry name" value="NAD_binding_11"/>
    <property type="match status" value="1"/>
</dbReference>
<evidence type="ECO:0000256" key="1">
    <source>
        <dbReference type="ARBA" id="ARBA00009080"/>
    </source>
</evidence>
<dbReference type="InterPro" id="IPR015815">
    <property type="entry name" value="HIBADH-related"/>
</dbReference>
<comment type="similarity">
    <text evidence="1">Belongs to the HIBADH-related family.</text>
</comment>
<dbReference type="InterPro" id="IPR029154">
    <property type="entry name" value="HIBADH-like_NADP-bd"/>
</dbReference>
<keyword evidence="2" id="KW-0560">Oxidoreductase</keyword>
<name>A0ABZ1YTY8_9NOCA</name>
<dbReference type="InterPro" id="IPR006115">
    <property type="entry name" value="6PGDH_NADP-bd"/>
</dbReference>
<dbReference type="PANTHER" id="PTHR43060:SF15">
    <property type="entry name" value="3-HYDROXYISOBUTYRATE DEHYDROGENASE-LIKE 1, MITOCHONDRIAL-RELATED"/>
    <property type="match status" value="1"/>
</dbReference>
<evidence type="ECO:0000259" key="4">
    <source>
        <dbReference type="Pfam" id="PF03446"/>
    </source>
</evidence>
<evidence type="ECO:0000256" key="3">
    <source>
        <dbReference type="ARBA" id="ARBA00023027"/>
    </source>
</evidence>
<dbReference type="InterPro" id="IPR013328">
    <property type="entry name" value="6PGD_dom2"/>
</dbReference>
<dbReference type="Gene3D" id="3.40.50.720">
    <property type="entry name" value="NAD(P)-binding Rossmann-like Domain"/>
    <property type="match status" value="1"/>
</dbReference>
<sequence>MIRTAVLGLGAMGGAVAQRLLESGFPTLVYDIDPDAVARLVARGATACDPAGAGAADVIVTSLPNDRIVTEVLLDSGVLAKWSGRVLVELSTTLPETVRAVADAAAGHAVAVVDSPVSGGPAEALAGKLVELVGADPQALERVRPVLSALGTIEHVGAVGHGKTVKLVNNLMAMGNIVVSAEAFTLGVRLGMDRQELFDVLSRSGGRSFHFLKRWPYALADDYHARFAVALGEKDMRLGLALAHQSGCVTPISAAVHQIFEMARAKGLGDEDVVAVLKVFQEWAGGQA</sequence>